<dbReference type="Proteomes" id="UP000182444">
    <property type="component" value="Chromosome 1C"/>
</dbReference>
<evidence type="ECO:0000256" key="1">
    <source>
        <dbReference type="SAM" id="MobiDB-lite"/>
    </source>
</evidence>
<dbReference type="RefSeq" id="XP_068138494.1">
    <property type="nucleotide sequence ID" value="XM_068282393.1"/>
</dbReference>
<dbReference type="AlphaFoldDB" id="A0A1D8NB57"/>
<evidence type="ECO:0000313" key="3">
    <source>
        <dbReference type="Proteomes" id="UP000182444"/>
    </source>
</evidence>
<name>A0A1D8NB57_YARLL</name>
<dbReference type="EMBL" id="CP017555">
    <property type="protein sequence ID" value="AOW02864.1"/>
    <property type="molecule type" value="Genomic_DNA"/>
</dbReference>
<reference evidence="2 3" key="1">
    <citation type="journal article" date="2016" name="PLoS ONE">
        <title>Sequence Assembly of Yarrowia lipolytica Strain W29/CLIB89 Shows Transposable Element Diversity.</title>
        <authorList>
            <person name="Magnan C."/>
            <person name="Yu J."/>
            <person name="Chang I."/>
            <person name="Jahn E."/>
            <person name="Kanomata Y."/>
            <person name="Wu J."/>
            <person name="Zeller M."/>
            <person name="Oakes M."/>
            <person name="Baldi P."/>
            <person name="Sandmeyer S."/>
        </authorList>
    </citation>
    <scope>NUCLEOTIDE SEQUENCE [LARGE SCALE GENOMIC DNA]</scope>
    <source>
        <strain evidence="3">CLIB89(W29)</strain>
    </source>
</reference>
<feature type="region of interest" description="Disordered" evidence="1">
    <location>
        <begin position="61"/>
        <end position="99"/>
    </location>
</feature>
<dbReference type="VEuPathDB" id="FungiDB:YALI1_C20032g"/>
<dbReference type="GeneID" id="94583025"/>
<organism evidence="2 3">
    <name type="scientific">Yarrowia lipolytica</name>
    <name type="common">Candida lipolytica</name>
    <dbReference type="NCBI Taxonomy" id="4952"/>
    <lineage>
        <taxon>Eukaryota</taxon>
        <taxon>Fungi</taxon>
        <taxon>Dikarya</taxon>
        <taxon>Ascomycota</taxon>
        <taxon>Saccharomycotina</taxon>
        <taxon>Dipodascomycetes</taxon>
        <taxon>Dipodascales</taxon>
        <taxon>Dipodascales incertae sedis</taxon>
        <taxon>Yarrowia</taxon>
    </lineage>
</organism>
<accession>A0A1D8NB57</accession>
<gene>
    <name evidence="2" type="ORF">YALI1_C20032g</name>
</gene>
<sequence>MAAFRGDVSLAIFDCDLKNDNASALNKYESSIAISKSWKTELERQQLAVSQFQKRRVNRIQWQPSTTPEEDPSELRRLAAKTPADADEDDTHKETRIYSPKEFKTVRSGIPPTQIV</sequence>
<feature type="compositionally biased region" description="Basic and acidic residues" evidence="1">
    <location>
        <begin position="90"/>
        <end position="99"/>
    </location>
</feature>
<evidence type="ECO:0000313" key="2">
    <source>
        <dbReference type="EMBL" id="AOW02864.1"/>
    </source>
</evidence>
<protein>
    <submittedName>
        <fullName evidence="2">Uncharacterized protein</fullName>
    </submittedName>
</protein>
<proteinExistence type="predicted"/>